<evidence type="ECO:0000256" key="2">
    <source>
        <dbReference type="ARBA" id="ARBA00005278"/>
    </source>
</evidence>
<dbReference type="Proteomes" id="UP000027142">
    <property type="component" value="Chromosome"/>
</dbReference>
<feature type="transmembrane region" description="Helical" evidence="5">
    <location>
        <begin position="240"/>
        <end position="261"/>
    </location>
</feature>
<accession>A0A060LYM0</accession>
<organism evidence="6 7">
    <name type="scientific">Shouchella lehensis G1</name>
    <dbReference type="NCBI Taxonomy" id="1246626"/>
    <lineage>
        <taxon>Bacteria</taxon>
        <taxon>Bacillati</taxon>
        <taxon>Bacillota</taxon>
        <taxon>Bacilli</taxon>
        <taxon>Bacillales</taxon>
        <taxon>Bacillaceae</taxon>
        <taxon>Shouchella</taxon>
    </lineage>
</organism>
<evidence type="ECO:0000256" key="5">
    <source>
        <dbReference type="SAM" id="Phobius"/>
    </source>
</evidence>
<reference evidence="6 7" key="1">
    <citation type="journal article" date="2014" name="Gene">
        <title>A comparative genomic analysis of the alkalitolerant soil bacterium Bacillus lehensis G1.</title>
        <authorList>
            <person name="Noor Y.M."/>
            <person name="Samsulrizal N.H."/>
            <person name="Jema'on N.A."/>
            <person name="Low K.O."/>
            <person name="Ramli A.N."/>
            <person name="Alias N.I."/>
            <person name="Damis S.I."/>
            <person name="Fuzi S.F."/>
            <person name="Isa M.N."/>
            <person name="Murad A.M."/>
            <person name="Raih M.F."/>
            <person name="Bakar F.D."/>
            <person name="Najimudin N."/>
            <person name="Mahadi N.M."/>
            <person name="Illias R.M."/>
        </authorList>
    </citation>
    <scope>NUCLEOTIDE SEQUENCE [LARGE SCALE GENOMIC DNA]</scope>
    <source>
        <strain evidence="6 7">G1</strain>
    </source>
</reference>
<dbReference type="OrthoDB" id="2507847at2"/>
<evidence type="ECO:0000256" key="4">
    <source>
        <dbReference type="PIRNR" id="PIRNR005690"/>
    </source>
</evidence>
<name>A0A060LYM0_9BACI</name>
<dbReference type="AlphaFoldDB" id="A0A060LYM0"/>
<feature type="transmembrane region" description="Helical" evidence="5">
    <location>
        <begin position="281"/>
        <end position="300"/>
    </location>
</feature>
<feature type="transmembrane region" description="Helical" evidence="5">
    <location>
        <begin position="373"/>
        <end position="390"/>
    </location>
</feature>
<evidence type="ECO:0000313" key="6">
    <source>
        <dbReference type="EMBL" id="AIC92899.1"/>
    </source>
</evidence>
<evidence type="ECO:0000313" key="7">
    <source>
        <dbReference type="Proteomes" id="UP000027142"/>
    </source>
</evidence>
<proteinExistence type="inferred from homology"/>
<feature type="transmembrane region" description="Helical" evidence="5">
    <location>
        <begin position="402"/>
        <end position="426"/>
    </location>
</feature>
<evidence type="ECO:0000256" key="1">
    <source>
        <dbReference type="ARBA" id="ARBA00004141"/>
    </source>
</evidence>
<dbReference type="EMBL" id="CP003923">
    <property type="protein sequence ID" value="AIC92899.1"/>
    <property type="molecule type" value="Genomic_DNA"/>
</dbReference>
<dbReference type="GO" id="GO:0005886">
    <property type="term" value="C:plasma membrane"/>
    <property type="evidence" value="ECO:0007669"/>
    <property type="project" value="UniProtKB-SubCell"/>
</dbReference>
<dbReference type="PATRIC" id="fig|1246626.3.peg.278"/>
<dbReference type="RefSeq" id="WP_038476316.1">
    <property type="nucleotide sequence ID" value="NZ_CP003923.1"/>
</dbReference>
<dbReference type="STRING" id="1246626.BleG1_0291"/>
<comment type="similarity">
    <text evidence="2 4">Belongs to the GerABKA family.</text>
</comment>
<dbReference type="Pfam" id="PF03323">
    <property type="entry name" value="GerA"/>
    <property type="match status" value="1"/>
</dbReference>
<sequence length="483" mass="54179">MRTLTAHLKQNVHLIQQRFHTKDAIRSLSVTIGLDIHAELLYLPNTVDEQKIHSFLLAPIQQLVKQSVTYDQLGSIFKDGEPSVAYTVEECVDGLVNGRALLMFNKEEGYLFNCSNWRVRSVEVPLSSSVYEGPASGLTEDISVNLNLLRNYYRSPNLVIETLSIGSEAKKEISILSVHGVSNPAIVEEVKARLNNINVSQAIINQLATDALEGDGLLFPRTMSIDRPDACAMALAAGRVVILVDGSPLALLAPSIFYHFFQNQDDYLSDFGKFGSRPLRYSYFFIATFTPAIIVAIERFHLDLIPRDLHEQLIKTHDTLAPFTIELLFVILLMQVIMDGSYRLPGNVIFAVTFIGTMLISDVATDVNLFHPVTIVIIGICYISSFPVLHRGLLSPIFFMRLSFIILAHFFGFAGLFLGTTVLLILMAKLHSIGTPYLYPFLPFQPDKWKDTLFRGGLQRVINHPNPLPFNRHQAKANRKQHI</sequence>
<gene>
    <name evidence="6" type="ORF">BleG1_0291</name>
</gene>
<dbReference type="GO" id="GO:0009847">
    <property type="term" value="P:spore germination"/>
    <property type="evidence" value="ECO:0007669"/>
    <property type="project" value="UniProtKB-UniRule"/>
</dbReference>
<dbReference type="HOGENOM" id="CLU_021639_4_1_9"/>
<keyword evidence="5" id="KW-1133">Transmembrane helix</keyword>
<keyword evidence="3 4" id="KW-0472">Membrane</keyword>
<evidence type="ECO:0000256" key="3">
    <source>
        <dbReference type="ARBA" id="ARBA00023136"/>
    </source>
</evidence>
<feature type="transmembrane region" description="Helical" evidence="5">
    <location>
        <begin position="344"/>
        <end position="361"/>
    </location>
</feature>
<dbReference type="PANTHER" id="PTHR22550:SF5">
    <property type="entry name" value="LEUCINE ZIPPER PROTEIN 4"/>
    <property type="match status" value="1"/>
</dbReference>
<comment type="subcellular location">
    <subcellularLocation>
        <location evidence="4">Cell membrane</location>
    </subcellularLocation>
    <subcellularLocation>
        <location evidence="1">Membrane</location>
        <topology evidence="1">Multi-pass membrane protein</topology>
    </subcellularLocation>
</comment>
<dbReference type="InterPro" id="IPR004995">
    <property type="entry name" value="Spore_Ger"/>
</dbReference>
<keyword evidence="5" id="KW-0812">Transmembrane</keyword>
<dbReference type="PIRSF" id="PIRSF005690">
    <property type="entry name" value="GerBA"/>
    <property type="match status" value="1"/>
</dbReference>
<keyword evidence="7" id="KW-1185">Reference proteome</keyword>
<feature type="transmembrane region" description="Helical" evidence="5">
    <location>
        <begin position="320"/>
        <end position="338"/>
    </location>
</feature>
<dbReference type="KEGG" id="ble:BleG1_0291"/>
<protein>
    <submittedName>
        <fullName evidence="6">Spore germination protein</fullName>
    </submittedName>
</protein>
<dbReference type="eggNOG" id="COG0697">
    <property type="taxonomic scope" value="Bacteria"/>
</dbReference>
<dbReference type="InterPro" id="IPR050768">
    <property type="entry name" value="UPF0353/GerABKA_families"/>
</dbReference>
<dbReference type="PANTHER" id="PTHR22550">
    <property type="entry name" value="SPORE GERMINATION PROTEIN"/>
    <property type="match status" value="1"/>
</dbReference>